<keyword evidence="3" id="KW-1185">Reference proteome</keyword>
<sequence length="119" mass="13884">MATFIHHNKHKSASFITLSRKERVAFVLLCCAFIVGSIYFVKNTAQQRQYIASLNQYQYQFNQACQTAINSGMERDNSYCQVANNNNRQLSLALKDQDISLAEWINLKLHYQHDYQPFN</sequence>
<dbReference type="RefSeq" id="WP_153448839.1">
    <property type="nucleotide sequence ID" value="NZ_CP045700.1"/>
</dbReference>
<organism evidence="2 3">
    <name type="scientific">Vibrio algicola</name>
    <dbReference type="NCBI Taxonomy" id="2662262"/>
    <lineage>
        <taxon>Bacteria</taxon>
        <taxon>Pseudomonadati</taxon>
        <taxon>Pseudomonadota</taxon>
        <taxon>Gammaproteobacteria</taxon>
        <taxon>Vibrionales</taxon>
        <taxon>Vibrionaceae</taxon>
        <taxon>Vibrio</taxon>
    </lineage>
</organism>
<gene>
    <name evidence="2" type="ORF">GFB47_15035</name>
</gene>
<dbReference type="AlphaFoldDB" id="A0A5Q0TJV5"/>
<keyword evidence="1" id="KW-1133">Transmembrane helix</keyword>
<proteinExistence type="predicted"/>
<feature type="transmembrane region" description="Helical" evidence="1">
    <location>
        <begin position="24"/>
        <end position="41"/>
    </location>
</feature>
<keyword evidence="1" id="KW-0812">Transmembrane</keyword>
<evidence type="ECO:0000313" key="3">
    <source>
        <dbReference type="Proteomes" id="UP000348942"/>
    </source>
</evidence>
<protein>
    <submittedName>
        <fullName evidence="2">Uncharacterized protein</fullName>
    </submittedName>
</protein>
<evidence type="ECO:0000313" key="2">
    <source>
        <dbReference type="EMBL" id="QGA66706.1"/>
    </source>
</evidence>
<name>A0A5Q0TJV5_9VIBR</name>
<dbReference type="EMBL" id="CP045700">
    <property type="protein sequence ID" value="QGA66706.1"/>
    <property type="molecule type" value="Genomic_DNA"/>
</dbReference>
<reference evidence="2 3" key="1">
    <citation type="submission" date="2019-10" db="EMBL/GenBank/DDBJ databases">
        <title>Vibrio sp. nov., isolated from Coralline algae surface.</title>
        <authorList>
            <person name="Geng Y."/>
            <person name="Zhang X."/>
        </authorList>
    </citation>
    <scope>NUCLEOTIDE SEQUENCE [LARGE SCALE GENOMIC DNA]</scope>
    <source>
        <strain evidence="2 3">SM1977</strain>
    </source>
</reference>
<dbReference type="Proteomes" id="UP000348942">
    <property type="component" value="Chromosome 2"/>
</dbReference>
<keyword evidence="1" id="KW-0472">Membrane</keyword>
<accession>A0A5Q0TJV5</accession>
<evidence type="ECO:0000256" key="1">
    <source>
        <dbReference type="SAM" id="Phobius"/>
    </source>
</evidence>